<dbReference type="SUPFAM" id="SSF50978">
    <property type="entry name" value="WD40 repeat-like"/>
    <property type="match status" value="1"/>
</dbReference>
<protein>
    <recommendedName>
        <fullName evidence="4">Rab-GAP TBC domain-containing protein</fullName>
    </recommendedName>
</protein>
<feature type="domain" description="Rab-GAP TBC" evidence="4">
    <location>
        <begin position="388"/>
        <end position="584"/>
    </location>
</feature>
<dbReference type="Gene3D" id="1.10.10.750">
    <property type="entry name" value="Ypt/Rab-GAP domain of gyp1p, domain 1"/>
    <property type="match status" value="1"/>
</dbReference>
<dbReference type="Pfam" id="PF00566">
    <property type="entry name" value="RabGAP-TBC"/>
    <property type="match status" value="1"/>
</dbReference>
<feature type="compositionally biased region" description="Basic and acidic residues" evidence="3">
    <location>
        <begin position="985"/>
        <end position="995"/>
    </location>
</feature>
<dbReference type="EMBL" id="CABIJS010000122">
    <property type="protein sequence ID" value="VUZ43984.1"/>
    <property type="molecule type" value="Genomic_DNA"/>
</dbReference>
<feature type="compositionally biased region" description="Polar residues" evidence="3">
    <location>
        <begin position="212"/>
        <end position="222"/>
    </location>
</feature>
<dbReference type="GO" id="GO:0031267">
    <property type="term" value="F:small GTPase binding"/>
    <property type="evidence" value="ECO:0007669"/>
    <property type="project" value="TreeGrafter"/>
</dbReference>
<dbReference type="PANTHER" id="PTHR47219:SF20">
    <property type="entry name" value="TBC1 DOMAIN FAMILY MEMBER 2B"/>
    <property type="match status" value="1"/>
</dbReference>
<dbReference type="Gene3D" id="1.10.8.270">
    <property type="entry name" value="putative rabgap domain of human tbc1 domain family member 14 like domains"/>
    <property type="match status" value="1"/>
</dbReference>
<dbReference type="SMART" id="SM00164">
    <property type="entry name" value="TBC"/>
    <property type="match status" value="1"/>
</dbReference>
<dbReference type="Gene3D" id="2.30.29.30">
    <property type="entry name" value="Pleckstrin-homology domain (PH domain)/Phosphotyrosine-binding domain (PTB)"/>
    <property type="match status" value="1"/>
</dbReference>
<evidence type="ECO:0000256" key="2">
    <source>
        <dbReference type="SAM" id="Coils"/>
    </source>
</evidence>
<dbReference type="InterPro" id="IPR036322">
    <property type="entry name" value="WD40_repeat_dom_sf"/>
</dbReference>
<feature type="compositionally biased region" description="Basic and acidic residues" evidence="3">
    <location>
        <begin position="1003"/>
        <end position="1015"/>
    </location>
</feature>
<proteinExistence type="predicted"/>
<keyword evidence="6" id="KW-1185">Reference proteome</keyword>
<dbReference type="GO" id="GO:0005096">
    <property type="term" value="F:GTPase activator activity"/>
    <property type="evidence" value="ECO:0007669"/>
    <property type="project" value="TreeGrafter"/>
</dbReference>
<reference evidence="5 6" key="1">
    <citation type="submission" date="2019-07" db="EMBL/GenBank/DDBJ databases">
        <authorList>
            <person name="Jastrzebski P J."/>
            <person name="Paukszto L."/>
            <person name="Jastrzebski P J."/>
        </authorList>
    </citation>
    <scope>NUCLEOTIDE SEQUENCE [LARGE SCALE GENOMIC DNA]</scope>
    <source>
        <strain evidence="5 6">WMS-il1</strain>
    </source>
</reference>
<dbReference type="AlphaFoldDB" id="A0A564YBU1"/>
<dbReference type="InterPro" id="IPR050302">
    <property type="entry name" value="Rab_GAP_TBC_domain"/>
</dbReference>
<dbReference type="SUPFAM" id="SSF47923">
    <property type="entry name" value="Ypt/Rab-GAP domain of gyp1p"/>
    <property type="match status" value="2"/>
</dbReference>
<dbReference type="InterPro" id="IPR035969">
    <property type="entry name" value="Rab-GAP_TBC_sf"/>
</dbReference>
<organism evidence="5 6">
    <name type="scientific">Hymenolepis diminuta</name>
    <name type="common">Rat tapeworm</name>
    <dbReference type="NCBI Taxonomy" id="6216"/>
    <lineage>
        <taxon>Eukaryota</taxon>
        <taxon>Metazoa</taxon>
        <taxon>Spiralia</taxon>
        <taxon>Lophotrochozoa</taxon>
        <taxon>Platyhelminthes</taxon>
        <taxon>Cestoda</taxon>
        <taxon>Eucestoda</taxon>
        <taxon>Cyclophyllidea</taxon>
        <taxon>Hymenolepididae</taxon>
        <taxon>Hymenolepis</taxon>
    </lineage>
</organism>
<comment type="subcellular location">
    <subcellularLocation>
        <location evidence="1">Cytoplasm</location>
        <location evidence="1">Cytoskeleton</location>
        <location evidence="1">Microtubule organizing center</location>
        <location evidence="1">Centrosome</location>
    </subcellularLocation>
</comment>
<feature type="coiled-coil region" evidence="2">
    <location>
        <begin position="228"/>
        <end position="255"/>
    </location>
</feature>
<dbReference type="Proteomes" id="UP000321570">
    <property type="component" value="Unassembled WGS sequence"/>
</dbReference>
<dbReference type="InterPro" id="IPR001849">
    <property type="entry name" value="PH_domain"/>
</dbReference>
<dbReference type="Gene3D" id="1.10.472.80">
    <property type="entry name" value="Ypt/Rab-GAP domain of gyp1p, domain 3"/>
    <property type="match status" value="1"/>
</dbReference>
<evidence type="ECO:0000313" key="5">
    <source>
        <dbReference type="EMBL" id="VUZ43984.1"/>
    </source>
</evidence>
<dbReference type="Gene3D" id="2.130.10.10">
    <property type="entry name" value="YVTN repeat-like/Quinoprotein amine dehydrogenase"/>
    <property type="match status" value="1"/>
</dbReference>
<feature type="compositionally biased region" description="Polar residues" evidence="3">
    <location>
        <begin position="177"/>
        <end position="191"/>
    </location>
</feature>
<evidence type="ECO:0000256" key="1">
    <source>
        <dbReference type="ARBA" id="ARBA00004300"/>
    </source>
</evidence>
<feature type="region of interest" description="Disordered" evidence="3">
    <location>
        <begin position="982"/>
        <end position="1021"/>
    </location>
</feature>
<dbReference type="InterPro" id="IPR000195">
    <property type="entry name" value="Rab-GAP-TBC_dom"/>
</dbReference>
<dbReference type="Pfam" id="PF19056">
    <property type="entry name" value="WD40_2"/>
    <property type="match status" value="1"/>
</dbReference>
<dbReference type="FunFam" id="1.10.8.270:FF:000026">
    <property type="entry name" value="TBC (Tre-2/Bub2/Cdc16) domain family"/>
    <property type="match status" value="1"/>
</dbReference>
<sequence length="1142" mass="129221">MHPQICGYLEPKHAEHRKLSLASPLFTRRKDRREWIVLDDEGLQLLAFQDEDAANNPKRDPNYTVPLANAFFCIEPEIPRAFSILSHRKYTYQAETNNAMMAWLNCLQICRDTRNDGASIHNSDDTLEQPEGCHSMISNRPVSDNYLLRNLQRNYSFTSFKSGLLKLRSPTEDDTGSTDSHSATSPQNATTKFFPDDKMFNSNSGSPPPTKFMQNGSNNGSLESAEMNQFLKAELQQALEKLEHLRKLNESMDSELHDLRIGYTSLLQSCYVYKLDGSMENGQNPEFHISPRHKERVGKLLQIARKEDPRLPSSTIITSRTGHTDAYGFKQSFDSEESTMLYLSSRLLSAYSVRSPEEERKIMQWNELLESNFNLIPRKRLKELCRQGIPSELREQVWTKLIDLAIEKYRHEKGTYYYQSLVNRVNDGQVKASHKRQITLDVLRTFPNHIAFNRPEGFGVQKIQEVLQAFTLHNPTVGYCQGMNFIVGNASLFLDKETIFWLLVLIVEHFFPPNYFNDGLIAAQADQIILRNLIDKYCPRLSETMQNLEVDISTITFNWFIAVFVNSVPIETLLRIWDVFLLEGEKVIFRVAVALLMRQEDVLIRQSDTLAFWKSMKTAVSIVYDHKTLMNTAFGGFKMIKRKEIRTRRETKMRDLEKRLRQSANAQNFNLKERITNPANFGASNGPHISCASALDDSSPCFIMCYMDNNEFSVKLGNTDEDVYYPINTQFEAPILCATWIKDQYILLGSAEGYLYSFNIEIKEIAWEMKMGSAVTAIAVGQRTSSNNSVFVGMANGTLSLIMDLVGDTSPRDLFSQTLGFTAISSIVVIDEQVWCACGCSVEIFDVITFDHVRKITISDNPLDNISSMAACPYGVWLFMVGKTSLKLWSTATFEPVSQCDIEKYAQSKAADNSDDNENPDRITAILANDSNLFIGTASGTVFIYKTLKWKSAVLPQSKNGRLSLKLTSTLVLDPRLSVPSVSELDQKTGEDSKADGPNIAVKSEEEPRRSRSRDSNNGSVVYDSVDRVQSTVDSSSSIKSKLRTTSANSLNLLFTSRSQVTESPIRAFLQIKNRKGISIVSFSQRINEDDAILKWVQTSKSGSQWTNKPMLELSLKNSLPILPAYLKSAVLRKLSSVDQVS</sequence>
<evidence type="ECO:0000259" key="4">
    <source>
        <dbReference type="PROSITE" id="PS50086"/>
    </source>
</evidence>
<name>A0A564YBU1_HYMDI</name>
<dbReference type="PANTHER" id="PTHR47219">
    <property type="entry name" value="RAB GTPASE-ACTIVATING PROTEIN 1-LIKE"/>
    <property type="match status" value="1"/>
</dbReference>
<gene>
    <name evidence="5" type="ORF">WMSIL1_LOCUS4188</name>
</gene>
<dbReference type="GO" id="GO:0005813">
    <property type="term" value="C:centrosome"/>
    <property type="evidence" value="ECO:0007669"/>
    <property type="project" value="UniProtKB-SubCell"/>
</dbReference>
<dbReference type="InterPro" id="IPR011993">
    <property type="entry name" value="PH-like_dom_sf"/>
</dbReference>
<dbReference type="PROSITE" id="PS50086">
    <property type="entry name" value="TBC_RABGAP"/>
    <property type="match status" value="1"/>
</dbReference>
<dbReference type="SUPFAM" id="SSF50729">
    <property type="entry name" value="PH domain-like"/>
    <property type="match status" value="1"/>
</dbReference>
<evidence type="ECO:0000256" key="3">
    <source>
        <dbReference type="SAM" id="MobiDB-lite"/>
    </source>
</evidence>
<accession>A0A564YBU1</accession>
<feature type="region of interest" description="Disordered" evidence="3">
    <location>
        <begin position="168"/>
        <end position="222"/>
    </location>
</feature>
<evidence type="ECO:0000313" key="6">
    <source>
        <dbReference type="Proteomes" id="UP000321570"/>
    </source>
</evidence>
<dbReference type="SMART" id="SM00233">
    <property type="entry name" value="PH"/>
    <property type="match status" value="1"/>
</dbReference>
<keyword evidence="2" id="KW-0175">Coiled coil</keyword>
<dbReference type="InterPro" id="IPR015943">
    <property type="entry name" value="WD40/YVTN_repeat-like_dom_sf"/>
</dbReference>